<keyword evidence="2" id="KW-0346">Stress response</keyword>
<dbReference type="GeneID" id="77011573"/>
<dbReference type="Proteomes" id="UP000442469">
    <property type="component" value="Unassembled WGS sequence"/>
</dbReference>
<dbReference type="CDD" id="cd06257">
    <property type="entry name" value="DnaJ"/>
    <property type="match status" value="1"/>
</dbReference>
<evidence type="ECO:0000256" key="4">
    <source>
        <dbReference type="SAM" id="MobiDB-lite"/>
    </source>
</evidence>
<evidence type="ECO:0000313" key="7">
    <source>
        <dbReference type="EMBL" id="MUG21841.1"/>
    </source>
</evidence>
<dbReference type="InterPro" id="IPR001623">
    <property type="entry name" value="DnaJ_domain"/>
</dbReference>
<dbReference type="PROSITE" id="PS00636">
    <property type="entry name" value="DNAJ_1"/>
    <property type="match status" value="1"/>
</dbReference>
<dbReference type="InterPro" id="IPR051938">
    <property type="entry name" value="Apopto_cytoskel_mod"/>
</dbReference>
<feature type="compositionally biased region" description="Basic and acidic residues" evidence="4">
    <location>
        <begin position="119"/>
        <end position="130"/>
    </location>
</feature>
<evidence type="ECO:0000313" key="8">
    <source>
        <dbReference type="Proteomes" id="UP000029278"/>
    </source>
</evidence>
<dbReference type="SMART" id="SM00271">
    <property type="entry name" value="DnaJ"/>
    <property type="match status" value="1"/>
</dbReference>
<dbReference type="PANTHER" id="PTHR44145">
    <property type="entry name" value="DNAJ HOMOLOG SUBFAMILY A MEMBER 3, MITOCHONDRIAL"/>
    <property type="match status" value="1"/>
</dbReference>
<dbReference type="InterPro" id="IPR018253">
    <property type="entry name" value="DnaJ_domain_CS"/>
</dbReference>
<evidence type="ECO:0000259" key="5">
    <source>
        <dbReference type="PROSITE" id="PS50076"/>
    </source>
</evidence>
<dbReference type="Pfam" id="PF00226">
    <property type="entry name" value="DnaJ"/>
    <property type="match status" value="1"/>
</dbReference>
<evidence type="ECO:0000313" key="9">
    <source>
        <dbReference type="Proteomes" id="UP000442469"/>
    </source>
</evidence>
<evidence type="ECO:0000256" key="1">
    <source>
        <dbReference type="ARBA" id="ARBA00022705"/>
    </source>
</evidence>
<keyword evidence="1" id="KW-0235">DNA replication</keyword>
<protein>
    <submittedName>
        <fullName evidence="6">DnaJ domain protein</fullName>
    </submittedName>
    <submittedName>
        <fullName evidence="7">DnaJ domain-containing protein</fullName>
    </submittedName>
</protein>
<dbReference type="HOGENOM" id="CLU_017633_12_6_9"/>
<reference evidence="6 8" key="1">
    <citation type="submission" date="2014-04" db="EMBL/GenBank/DDBJ databases">
        <authorList>
            <person name="Bishop-Lilly K.A."/>
            <person name="Broomall S.M."/>
            <person name="Chain P.S."/>
            <person name="Chertkov O."/>
            <person name="Coyne S.R."/>
            <person name="Daligault H.E."/>
            <person name="Davenport K.W."/>
            <person name="Erkkila T."/>
            <person name="Frey K.G."/>
            <person name="Gibbons H.S."/>
            <person name="Gu W."/>
            <person name="Jaissle J."/>
            <person name="Johnson S.L."/>
            <person name="Koroleva G.I."/>
            <person name="Ladner J.T."/>
            <person name="Lo C.-C."/>
            <person name="Minogue T.D."/>
            <person name="Munk C."/>
            <person name="Palacios G.F."/>
            <person name="Redden C.L."/>
            <person name="Rosenzweig C.N."/>
            <person name="Scholz M.B."/>
            <person name="Teshima H."/>
            <person name="Xu Y."/>
        </authorList>
    </citation>
    <scope>NUCLEOTIDE SEQUENCE [LARGE SCALE GENOMIC DNA]</scope>
    <source>
        <strain evidence="6 8">8244</strain>
    </source>
</reference>
<dbReference type="STRING" id="44252.DJ90_817"/>
<feature type="domain" description="J" evidence="5">
    <location>
        <begin position="3"/>
        <end position="68"/>
    </location>
</feature>
<evidence type="ECO:0000313" key="6">
    <source>
        <dbReference type="EMBL" id="KFN10535.1"/>
    </source>
</evidence>
<dbReference type="AlphaFoldDB" id="A0A090ZJU4"/>
<proteinExistence type="predicted"/>
<sequence length="150" mass="16807">MADYYERLGVSRNAEASEIKAAYRKLAKRHHPDANRGDPQAEQRFKDIVEAYETLSDAERRAAYDERLQRGNFGAPGKSGKPGPEAQRRTGGGAAAAEAFDPARMREQFEQFFAMPRKGQKDSEQGKNAEGKNPLDTSALFNSFFGYRKK</sequence>
<dbReference type="PRINTS" id="PR00625">
    <property type="entry name" value="JDOMAIN"/>
</dbReference>
<dbReference type="InterPro" id="IPR036869">
    <property type="entry name" value="J_dom_sf"/>
</dbReference>
<dbReference type="Gene3D" id="1.10.287.110">
    <property type="entry name" value="DnaJ domain"/>
    <property type="match status" value="1"/>
</dbReference>
<dbReference type="EMBL" id="JMQA01000018">
    <property type="protein sequence ID" value="KFN10535.1"/>
    <property type="molecule type" value="Genomic_DNA"/>
</dbReference>
<dbReference type="GO" id="GO:0006260">
    <property type="term" value="P:DNA replication"/>
    <property type="evidence" value="ECO:0007669"/>
    <property type="project" value="UniProtKB-KW"/>
</dbReference>
<keyword evidence="3" id="KW-0143">Chaperone</keyword>
<feature type="region of interest" description="Disordered" evidence="4">
    <location>
        <begin position="115"/>
        <end position="150"/>
    </location>
</feature>
<dbReference type="EMBL" id="WNZZ01000003">
    <property type="protein sequence ID" value="MUG21841.1"/>
    <property type="molecule type" value="Genomic_DNA"/>
</dbReference>
<comment type="caution">
    <text evidence="6">The sequence shown here is derived from an EMBL/GenBank/DDBJ whole genome shotgun (WGS) entry which is preliminary data.</text>
</comment>
<dbReference type="PANTHER" id="PTHR44145:SF3">
    <property type="entry name" value="DNAJ HOMOLOG SUBFAMILY A MEMBER 3, MITOCHONDRIAL"/>
    <property type="match status" value="1"/>
</dbReference>
<dbReference type="OrthoDB" id="9779889at2"/>
<reference evidence="7 9" key="2">
    <citation type="submission" date="2019-11" db="EMBL/GenBank/DDBJ databases">
        <title>Draft genome sequences of five Paenibacillus species of dairy origin.</title>
        <authorList>
            <person name="Olajide A.M."/>
            <person name="Chen S."/>
            <person name="Lapointe G."/>
        </authorList>
    </citation>
    <scope>NUCLEOTIDE SEQUENCE [LARGE SCALE GENOMIC DNA]</scope>
    <source>
        <strain evidence="7 9">3CT49</strain>
    </source>
</reference>
<name>A0A090ZJU4_PAEMA</name>
<evidence type="ECO:0000256" key="2">
    <source>
        <dbReference type="ARBA" id="ARBA00023016"/>
    </source>
</evidence>
<dbReference type="RefSeq" id="WP_036619852.1">
    <property type="nucleotide sequence ID" value="NZ_BGML01000011.1"/>
</dbReference>
<dbReference type="Proteomes" id="UP000029278">
    <property type="component" value="Unassembled WGS sequence"/>
</dbReference>
<gene>
    <name evidence="6" type="ORF">DJ90_817</name>
    <name evidence="7" type="ORF">GNQ08_05275</name>
</gene>
<dbReference type="SUPFAM" id="SSF46565">
    <property type="entry name" value="Chaperone J-domain"/>
    <property type="match status" value="1"/>
</dbReference>
<organism evidence="6 8">
    <name type="scientific">Paenibacillus macerans</name>
    <name type="common">Bacillus macerans</name>
    <dbReference type="NCBI Taxonomy" id="44252"/>
    <lineage>
        <taxon>Bacteria</taxon>
        <taxon>Bacillati</taxon>
        <taxon>Bacillota</taxon>
        <taxon>Bacilli</taxon>
        <taxon>Bacillales</taxon>
        <taxon>Paenibacillaceae</taxon>
        <taxon>Paenibacillus</taxon>
    </lineage>
</organism>
<keyword evidence="8" id="KW-1185">Reference proteome</keyword>
<dbReference type="PATRIC" id="fig|44252.3.peg.1279"/>
<dbReference type="PROSITE" id="PS50076">
    <property type="entry name" value="DNAJ_2"/>
    <property type="match status" value="1"/>
</dbReference>
<feature type="region of interest" description="Disordered" evidence="4">
    <location>
        <begin position="67"/>
        <end position="101"/>
    </location>
</feature>
<accession>A0A090ZJU4</accession>
<evidence type="ECO:0000256" key="3">
    <source>
        <dbReference type="ARBA" id="ARBA00023186"/>
    </source>
</evidence>